<dbReference type="InterPro" id="IPR011009">
    <property type="entry name" value="Kinase-like_dom_sf"/>
</dbReference>
<dbReference type="Gene3D" id="1.20.1440.180">
    <property type="entry name" value="KEN domain"/>
    <property type="match status" value="1"/>
</dbReference>
<dbReference type="InterPro" id="IPR017441">
    <property type="entry name" value="Protein_kinase_ATP_BS"/>
</dbReference>
<gene>
    <name evidence="11" type="ORF">JZ751_019287</name>
</gene>
<evidence type="ECO:0000313" key="12">
    <source>
        <dbReference type="Proteomes" id="UP000824540"/>
    </source>
</evidence>
<dbReference type="GO" id="GO:1990604">
    <property type="term" value="C:IRE1-TRAF2-ASK1 complex"/>
    <property type="evidence" value="ECO:0007669"/>
    <property type="project" value="TreeGrafter"/>
</dbReference>
<dbReference type="GO" id="GO:0006397">
    <property type="term" value="P:mRNA processing"/>
    <property type="evidence" value="ECO:0007669"/>
    <property type="project" value="InterPro"/>
</dbReference>
<dbReference type="GO" id="GO:0051082">
    <property type="term" value="F:unfolded protein binding"/>
    <property type="evidence" value="ECO:0007669"/>
    <property type="project" value="TreeGrafter"/>
</dbReference>
<dbReference type="PANTHER" id="PTHR13954">
    <property type="entry name" value="IRE1-RELATED"/>
    <property type="match status" value="1"/>
</dbReference>
<keyword evidence="7 8" id="KW-0067">ATP-binding</keyword>
<dbReference type="Proteomes" id="UP000824540">
    <property type="component" value="Unassembled WGS sequence"/>
</dbReference>
<evidence type="ECO:0000256" key="4">
    <source>
        <dbReference type="ARBA" id="ARBA00022729"/>
    </source>
</evidence>
<evidence type="ECO:0000256" key="7">
    <source>
        <dbReference type="ARBA" id="ARBA00022840"/>
    </source>
</evidence>
<keyword evidence="2" id="KW-0723">Serine/threonine-protein kinase</keyword>
<dbReference type="PANTHER" id="PTHR13954:SF6">
    <property type="entry name" value="NON-SPECIFIC SERINE_THREONINE PROTEIN KINASE"/>
    <property type="match status" value="1"/>
</dbReference>
<dbReference type="AlphaFoldDB" id="A0A8T2NYL0"/>
<organism evidence="11 12">
    <name type="scientific">Albula glossodonta</name>
    <name type="common">roundjaw bonefish</name>
    <dbReference type="NCBI Taxonomy" id="121402"/>
    <lineage>
        <taxon>Eukaryota</taxon>
        <taxon>Metazoa</taxon>
        <taxon>Chordata</taxon>
        <taxon>Craniata</taxon>
        <taxon>Vertebrata</taxon>
        <taxon>Euteleostomi</taxon>
        <taxon>Actinopterygii</taxon>
        <taxon>Neopterygii</taxon>
        <taxon>Teleostei</taxon>
        <taxon>Albuliformes</taxon>
        <taxon>Albulidae</taxon>
        <taxon>Albula</taxon>
    </lineage>
</organism>
<evidence type="ECO:0000256" key="8">
    <source>
        <dbReference type="PROSITE-ProRule" id="PRU10141"/>
    </source>
</evidence>
<dbReference type="EC" id="2.7.11.1" evidence="1"/>
<dbReference type="Gene3D" id="3.30.200.20">
    <property type="entry name" value="Phosphorylase Kinase, domain 1"/>
    <property type="match status" value="1"/>
</dbReference>
<dbReference type="Pfam" id="PF00069">
    <property type="entry name" value="Pkinase"/>
    <property type="match status" value="1"/>
</dbReference>
<dbReference type="FunFam" id="3.30.200.20:FF:000077">
    <property type="entry name" value="Putative Serine/threonine-protein kinase/endoribonuclease IRE1"/>
    <property type="match status" value="1"/>
</dbReference>
<dbReference type="SMART" id="SM00220">
    <property type="entry name" value="S_TKc"/>
    <property type="match status" value="1"/>
</dbReference>
<proteinExistence type="predicted"/>
<dbReference type="GO" id="GO:0070059">
    <property type="term" value="P:intrinsic apoptotic signaling pathway in response to endoplasmic reticulum stress"/>
    <property type="evidence" value="ECO:0007669"/>
    <property type="project" value="TreeGrafter"/>
</dbReference>
<dbReference type="GO" id="GO:0005524">
    <property type="term" value="F:ATP binding"/>
    <property type="evidence" value="ECO:0007669"/>
    <property type="project" value="UniProtKB-UniRule"/>
</dbReference>
<dbReference type="EMBL" id="JAFBMS010000035">
    <property type="protein sequence ID" value="KAG9341477.1"/>
    <property type="molecule type" value="Genomic_DNA"/>
</dbReference>
<keyword evidence="6" id="KW-0418">Kinase</keyword>
<dbReference type="OrthoDB" id="63989at2759"/>
<evidence type="ECO:0000256" key="1">
    <source>
        <dbReference type="ARBA" id="ARBA00012513"/>
    </source>
</evidence>
<comment type="caution">
    <text evidence="11">The sequence shown here is derived from an EMBL/GenBank/DDBJ whole genome shotgun (WGS) entry which is preliminary data.</text>
</comment>
<dbReference type="SUPFAM" id="SSF56399">
    <property type="entry name" value="ADP-ribosylation"/>
    <property type="match status" value="1"/>
</dbReference>
<dbReference type="SUPFAM" id="SSF56112">
    <property type="entry name" value="Protein kinase-like (PK-like)"/>
    <property type="match status" value="1"/>
</dbReference>
<name>A0A8T2NYL0_9TELE</name>
<dbReference type="FunFam" id="3.90.175.10:FF:000001">
    <property type="entry name" value="Grass carp reovirus (GCRV)-induced gene 2e"/>
    <property type="match status" value="1"/>
</dbReference>
<feature type="domain" description="KEN" evidence="10">
    <location>
        <begin position="422"/>
        <end position="549"/>
    </location>
</feature>
<evidence type="ECO:0000256" key="5">
    <source>
        <dbReference type="ARBA" id="ARBA00022741"/>
    </source>
</evidence>
<evidence type="ECO:0000259" key="10">
    <source>
        <dbReference type="PROSITE" id="PS51392"/>
    </source>
</evidence>
<evidence type="ECO:0000256" key="6">
    <source>
        <dbReference type="ARBA" id="ARBA00022777"/>
    </source>
</evidence>
<dbReference type="PROSITE" id="PS51392">
    <property type="entry name" value="KEN"/>
    <property type="match status" value="1"/>
</dbReference>
<evidence type="ECO:0000313" key="11">
    <source>
        <dbReference type="EMBL" id="KAG9341477.1"/>
    </source>
</evidence>
<evidence type="ECO:0000256" key="3">
    <source>
        <dbReference type="ARBA" id="ARBA00022679"/>
    </source>
</evidence>
<accession>A0A8T2NYL0</accession>
<dbReference type="InterPro" id="IPR045133">
    <property type="entry name" value="IRE1/2-like"/>
</dbReference>
<dbReference type="InterPro" id="IPR010513">
    <property type="entry name" value="KEN_dom"/>
</dbReference>
<dbReference type="Gene3D" id="1.10.510.10">
    <property type="entry name" value="Transferase(Phosphotransferase) domain 1"/>
    <property type="match status" value="1"/>
</dbReference>
<evidence type="ECO:0000256" key="2">
    <source>
        <dbReference type="ARBA" id="ARBA00022527"/>
    </source>
</evidence>
<dbReference type="PROSITE" id="PS00108">
    <property type="entry name" value="PROTEIN_KINASE_ST"/>
    <property type="match status" value="1"/>
</dbReference>
<dbReference type="PROSITE" id="PS50011">
    <property type="entry name" value="PROTEIN_KINASE_DOM"/>
    <property type="match status" value="1"/>
</dbReference>
<keyword evidence="12" id="KW-1185">Reference proteome</keyword>
<dbReference type="GO" id="GO:0036498">
    <property type="term" value="P:IRE1-mediated unfolded protein response"/>
    <property type="evidence" value="ECO:0007669"/>
    <property type="project" value="TreeGrafter"/>
</dbReference>
<dbReference type="InterPro" id="IPR038357">
    <property type="entry name" value="KEN_sf"/>
</dbReference>
<reference evidence="11" key="1">
    <citation type="thesis" date="2021" institute="BYU ScholarsArchive" country="Provo, UT, USA">
        <title>Applications of and Algorithms for Genome Assembly and Genomic Analyses with an Emphasis on Marine Teleosts.</title>
        <authorList>
            <person name="Pickett B.D."/>
        </authorList>
    </citation>
    <scope>NUCLEOTIDE SEQUENCE</scope>
    <source>
        <strain evidence="11">HI-2016</strain>
    </source>
</reference>
<keyword evidence="5 8" id="KW-0547">Nucleotide-binding</keyword>
<dbReference type="Gene3D" id="3.90.175.10">
    <property type="entry name" value="Diphtheria Toxin, domain 1"/>
    <property type="match status" value="1"/>
</dbReference>
<dbReference type="InterPro" id="IPR000719">
    <property type="entry name" value="Prot_kinase_dom"/>
</dbReference>
<keyword evidence="4" id="KW-0732">Signal</keyword>
<feature type="binding site" evidence="8">
    <location>
        <position position="189"/>
    </location>
    <ligand>
        <name>ATP</name>
        <dbReference type="ChEBI" id="CHEBI:30616"/>
    </ligand>
</feature>
<dbReference type="PROSITE" id="PS00107">
    <property type="entry name" value="PROTEIN_KINASE_ATP"/>
    <property type="match status" value="1"/>
</dbReference>
<dbReference type="SMART" id="SM00580">
    <property type="entry name" value="PUG"/>
    <property type="match status" value="1"/>
</dbReference>
<sequence length="556" mass="63193">MRAEDDFEPSSDTWPESYMESRDGKWYIMYHGTSRAAAEQIMANGFRQSSDGILGQGVYVSRDLQKANKYPLNLPKHEKVVLKLRVNVGRVKKIDYQGHPMQKTWHTEHGYDTAWCPPNCGMLPSGMEEDCVWDPQRITVICAMYPKPDSSGGVPDDVKIPYTPNTKILGRGASGTVVGTFQKRKVAVKRMLRDHSKLALTEVELLLRLDDHPHVIRYFANWVDNDFQYIILELCSSTLQTYIEEKKDRKNHVTFLQQTMSGLFYLHSLKIVHRDLKPSNILLSVIDFSGGVKAKISDFGLGKQMDMDRNSYSNTSGEVGSLCWMAPEVINRKSDRLGCSVDIFSAGSVIYFVLSEGGHPFGTSTLDIIKNISHFQFTLDKLNPHTHAHVLARPLIERMLSMDPNARPSAQEALDNPLFWDAWDQLDYIQDASDMLISEKAPSDILTKLEANSSAVFQDDWMNVISEVLKKDLTVGKSKYDGTKVQHLLRAIRNKKHHHTAELLQELGPVPDGFMSYFTSRFPNLLLHTYSVLCECGIRPKFIEQEPKTRPRRLIV</sequence>
<dbReference type="Pfam" id="PF06479">
    <property type="entry name" value="Ribonuc_2-5A"/>
    <property type="match status" value="1"/>
</dbReference>
<dbReference type="GO" id="GO:0004521">
    <property type="term" value="F:RNA endonuclease activity"/>
    <property type="evidence" value="ECO:0007669"/>
    <property type="project" value="InterPro"/>
</dbReference>
<dbReference type="InterPro" id="IPR008271">
    <property type="entry name" value="Ser/Thr_kinase_AS"/>
</dbReference>
<feature type="domain" description="Protein kinase" evidence="9">
    <location>
        <begin position="163"/>
        <end position="419"/>
    </location>
</feature>
<evidence type="ECO:0000259" key="9">
    <source>
        <dbReference type="PROSITE" id="PS50011"/>
    </source>
</evidence>
<dbReference type="GO" id="GO:0004674">
    <property type="term" value="F:protein serine/threonine kinase activity"/>
    <property type="evidence" value="ECO:0007669"/>
    <property type="project" value="UniProtKB-KW"/>
</dbReference>
<keyword evidence="3" id="KW-0808">Transferase</keyword>
<protein>
    <recommendedName>
        <fullName evidence="1">non-specific serine/threonine protein kinase</fullName>
        <ecNumber evidence="1">2.7.11.1</ecNumber>
    </recommendedName>
</protein>